<dbReference type="PROSITE" id="PS50011">
    <property type="entry name" value="PROTEIN_KINASE_DOM"/>
    <property type="match status" value="1"/>
</dbReference>
<name>A0AAV9Z4M1_9AGAR</name>
<dbReference type="GO" id="GO:0044773">
    <property type="term" value="P:mitotic DNA damage checkpoint signaling"/>
    <property type="evidence" value="ECO:0007669"/>
    <property type="project" value="TreeGrafter"/>
</dbReference>
<accession>A0AAV9Z4M1</accession>
<dbReference type="Pfam" id="PF00069">
    <property type="entry name" value="Pkinase"/>
    <property type="match status" value="1"/>
</dbReference>
<dbReference type="PANTHER" id="PTHR44167">
    <property type="entry name" value="OVARIAN-SPECIFIC SERINE/THREONINE-PROTEIN KINASE LOK-RELATED"/>
    <property type="match status" value="1"/>
</dbReference>
<dbReference type="InterPro" id="IPR000719">
    <property type="entry name" value="Prot_kinase_dom"/>
</dbReference>
<dbReference type="SUPFAM" id="SSF56112">
    <property type="entry name" value="Protein kinase-like (PK-like)"/>
    <property type="match status" value="1"/>
</dbReference>
<dbReference type="GO" id="GO:0005524">
    <property type="term" value="F:ATP binding"/>
    <property type="evidence" value="ECO:0007669"/>
    <property type="project" value="InterPro"/>
</dbReference>
<dbReference type="Proteomes" id="UP001362999">
    <property type="component" value="Unassembled WGS sequence"/>
</dbReference>
<proteinExistence type="predicted"/>
<keyword evidence="3" id="KW-1185">Reference proteome</keyword>
<dbReference type="AlphaFoldDB" id="A0AAV9Z4M1"/>
<gene>
    <name evidence="2" type="ORF">R3P38DRAFT_3242145</name>
</gene>
<protein>
    <submittedName>
        <fullName evidence="2">Kinase domain-containing protein</fullName>
    </submittedName>
</protein>
<comment type="caution">
    <text evidence="2">The sequence shown here is derived from an EMBL/GenBank/DDBJ whole genome shotgun (WGS) entry which is preliminary data.</text>
</comment>
<keyword evidence="2" id="KW-0418">Kinase</keyword>
<dbReference type="Gene3D" id="1.10.510.10">
    <property type="entry name" value="Transferase(Phosphotransferase) domain 1"/>
    <property type="match status" value="1"/>
</dbReference>
<dbReference type="InterPro" id="IPR011009">
    <property type="entry name" value="Kinase-like_dom_sf"/>
</dbReference>
<keyword evidence="2" id="KW-0808">Transferase</keyword>
<evidence type="ECO:0000313" key="3">
    <source>
        <dbReference type="Proteomes" id="UP001362999"/>
    </source>
</evidence>
<feature type="domain" description="Protein kinase" evidence="1">
    <location>
        <begin position="1"/>
        <end position="354"/>
    </location>
</feature>
<organism evidence="2 3">
    <name type="scientific">Favolaschia claudopus</name>
    <dbReference type="NCBI Taxonomy" id="2862362"/>
    <lineage>
        <taxon>Eukaryota</taxon>
        <taxon>Fungi</taxon>
        <taxon>Dikarya</taxon>
        <taxon>Basidiomycota</taxon>
        <taxon>Agaricomycotina</taxon>
        <taxon>Agaricomycetes</taxon>
        <taxon>Agaricomycetidae</taxon>
        <taxon>Agaricales</taxon>
        <taxon>Marasmiineae</taxon>
        <taxon>Mycenaceae</taxon>
        <taxon>Favolaschia</taxon>
    </lineage>
</organism>
<dbReference type="GO" id="GO:0005634">
    <property type="term" value="C:nucleus"/>
    <property type="evidence" value="ECO:0007669"/>
    <property type="project" value="TreeGrafter"/>
</dbReference>
<reference evidence="2 3" key="1">
    <citation type="journal article" date="2024" name="J Genomics">
        <title>Draft genome sequencing and assembly of Favolaschia claudopus CIRM-BRFM 2984 isolated from oak limbs.</title>
        <authorList>
            <person name="Navarro D."/>
            <person name="Drula E."/>
            <person name="Chaduli D."/>
            <person name="Cazenave R."/>
            <person name="Ahrendt S."/>
            <person name="Wang J."/>
            <person name="Lipzen A."/>
            <person name="Daum C."/>
            <person name="Barry K."/>
            <person name="Grigoriev I.V."/>
            <person name="Favel A."/>
            <person name="Rosso M.N."/>
            <person name="Martin F."/>
        </authorList>
    </citation>
    <scope>NUCLEOTIDE SEQUENCE [LARGE SCALE GENOMIC DNA]</scope>
    <source>
        <strain evidence="2 3">CIRM-BRFM 2984</strain>
    </source>
</reference>
<evidence type="ECO:0000259" key="1">
    <source>
        <dbReference type="PROSITE" id="PS50011"/>
    </source>
</evidence>
<dbReference type="EMBL" id="JAWWNJ010000209">
    <property type="protein sequence ID" value="KAK6971552.1"/>
    <property type="molecule type" value="Genomic_DNA"/>
</dbReference>
<evidence type="ECO:0000313" key="2">
    <source>
        <dbReference type="EMBL" id="KAK6971552.1"/>
    </source>
</evidence>
<dbReference type="PANTHER" id="PTHR44167:SF30">
    <property type="entry name" value="PHOSPHORYLASE KINASE"/>
    <property type="match status" value="1"/>
</dbReference>
<dbReference type="GO" id="GO:0004674">
    <property type="term" value="F:protein serine/threonine kinase activity"/>
    <property type="evidence" value="ECO:0007669"/>
    <property type="project" value="TreeGrafter"/>
</dbReference>
<dbReference type="SMART" id="SM00220">
    <property type="entry name" value="S_TKc"/>
    <property type="match status" value="1"/>
</dbReference>
<sequence>MQPDGTSDAAQLFRPWYAGETKWVELQPFLLSVGLKLRPRYSPDWSPSWMRPPGQMQEDFFGSFKMDALDAIRVHDNEKVVLKWVETESDERKILEFLWSIEDSRNHTIPVLNVIPLPPDQKFSVLVMPYTRRFNHPAFHCRGEFVEAMQQLLEGLQFMHEYNVAHFDIAPQNLMMEEHRVVPGGSHFLLQESHTGFPGVFSWNHRCSVGPVKYYYIDFGLSMYFPEGKDKALTTGTLRTFKTIPELSLTVPYNPFKVDIFQLGLTMHNLIEVYPALKCFRPIADRMTSADPKDRPELGESLNELNTIANQIPKRNLKAPIFEKAGTLASVARLMIGLIRKDHPASQKYEKLGT</sequence>